<dbReference type="Proteomes" id="UP000325081">
    <property type="component" value="Unassembled WGS sequence"/>
</dbReference>
<dbReference type="OrthoDB" id="191334at2759"/>
<evidence type="ECO:0000313" key="6">
    <source>
        <dbReference type="EMBL" id="GER35576.1"/>
    </source>
</evidence>
<protein>
    <submittedName>
        <fullName evidence="6">Core-2/I-branching beta-1,6-N-acetylglucosaminyltransferase family protein</fullName>
    </submittedName>
</protein>
<comment type="caution">
    <text evidence="6">The sequence shown here is derived from an EMBL/GenBank/DDBJ whole genome shotgun (WGS) entry which is preliminary data.</text>
</comment>
<evidence type="ECO:0000256" key="5">
    <source>
        <dbReference type="ARBA" id="ARBA00023180"/>
    </source>
</evidence>
<evidence type="ECO:0000256" key="4">
    <source>
        <dbReference type="ARBA" id="ARBA00023136"/>
    </source>
</evidence>
<keyword evidence="5" id="KW-0325">Glycoprotein</keyword>
<reference evidence="7" key="1">
    <citation type="journal article" date="2019" name="Curr. Biol.">
        <title>Genome Sequence of Striga asiatica Provides Insight into the Evolution of Plant Parasitism.</title>
        <authorList>
            <person name="Yoshida S."/>
            <person name="Kim S."/>
            <person name="Wafula E.K."/>
            <person name="Tanskanen J."/>
            <person name="Kim Y.M."/>
            <person name="Honaas L."/>
            <person name="Yang Z."/>
            <person name="Spallek T."/>
            <person name="Conn C.E."/>
            <person name="Ichihashi Y."/>
            <person name="Cheong K."/>
            <person name="Cui S."/>
            <person name="Der J.P."/>
            <person name="Gundlach H."/>
            <person name="Jiao Y."/>
            <person name="Hori C."/>
            <person name="Ishida J.K."/>
            <person name="Kasahara H."/>
            <person name="Kiba T."/>
            <person name="Kim M.S."/>
            <person name="Koo N."/>
            <person name="Laohavisit A."/>
            <person name="Lee Y.H."/>
            <person name="Lumba S."/>
            <person name="McCourt P."/>
            <person name="Mortimer J.C."/>
            <person name="Mutuku J.M."/>
            <person name="Nomura T."/>
            <person name="Sasaki-Sekimoto Y."/>
            <person name="Seto Y."/>
            <person name="Wang Y."/>
            <person name="Wakatake T."/>
            <person name="Sakakibara H."/>
            <person name="Demura T."/>
            <person name="Yamaguchi S."/>
            <person name="Yoneyama K."/>
            <person name="Manabe R.I."/>
            <person name="Nelson D.C."/>
            <person name="Schulman A.H."/>
            <person name="Timko M.P."/>
            <person name="dePamphilis C.W."/>
            <person name="Choi D."/>
            <person name="Shirasu K."/>
        </authorList>
    </citation>
    <scope>NUCLEOTIDE SEQUENCE [LARGE SCALE GENOMIC DNA]</scope>
    <source>
        <strain evidence="7">cv. UVA1</strain>
    </source>
</reference>
<dbReference type="GO" id="GO:0016020">
    <property type="term" value="C:membrane"/>
    <property type="evidence" value="ECO:0007669"/>
    <property type="project" value="UniProtKB-SubCell"/>
</dbReference>
<keyword evidence="2 6" id="KW-0328">Glycosyltransferase</keyword>
<accession>A0A5A7PSD5</accession>
<evidence type="ECO:0000256" key="2">
    <source>
        <dbReference type="ARBA" id="ARBA00022676"/>
    </source>
</evidence>
<keyword evidence="3 6" id="KW-0808">Transferase</keyword>
<dbReference type="EMBL" id="BKCP01004984">
    <property type="protein sequence ID" value="GER35576.1"/>
    <property type="molecule type" value="Genomic_DNA"/>
</dbReference>
<proteinExistence type="predicted"/>
<evidence type="ECO:0000256" key="3">
    <source>
        <dbReference type="ARBA" id="ARBA00022679"/>
    </source>
</evidence>
<dbReference type="PANTHER" id="PTHR31042:SF77">
    <property type="entry name" value="GLYCOSYLTRANSFERASE"/>
    <property type="match status" value="1"/>
</dbReference>
<keyword evidence="7" id="KW-1185">Reference proteome</keyword>
<dbReference type="AlphaFoldDB" id="A0A5A7PSD5"/>
<keyword evidence="4" id="KW-0472">Membrane</keyword>
<sequence length="392" mass="44105">MKKARLFHLFFLIVGVSIGIFSTLCLKSFSFSIPSLLLISPISLSISDNPSAIPLSSTNETFNYTNISTDVSNYTNITSTIDFSIENNSTQSMSEDEELFMRASRVQESTGKESKQKVAFLFLARGPLPLAPFWDSFFKGHDELFSVYVHSHPSYNDSSSPVPKSSAFYGKRIPSKPVDRGSISMVDAERRLLANALLDSSNQRFVLVSESCIPVFNFTTVYDYLIGANGSFLGTIENPWKRSKWRYDRRMLPTVNVNQWRKGSQWFAIRRDIAGIIVSDKEFYRAFHDFCPALPCFSDEHYLQTLVNVLCPELNTKRAVTWCDWSLGGGHPRTFGRLDVNVELLERIRFGSESCVYNGNATNVCYLFARKFAPTALGPLLTIGPSVLGFDP</sequence>
<dbReference type="Pfam" id="PF02485">
    <property type="entry name" value="Branch"/>
    <property type="match status" value="1"/>
</dbReference>
<comment type="subcellular location">
    <subcellularLocation>
        <location evidence="1">Membrane</location>
        <topology evidence="1">Single-pass type II membrane protein</topology>
    </subcellularLocation>
</comment>
<organism evidence="6 7">
    <name type="scientific">Striga asiatica</name>
    <name type="common">Asiatic witchweed</name>
    <name type="synonym">Buchnera asiatica</name>
    <dbReference type="NCBI Taxonomy" id="4170"/>
    <lineage>
        <taxon>Eukaryota</taxon>
        <taxon>Viridiplantae</taxon>
        <taxon>Streptophyta</taxon>
        <taxon>Embryophyta</taxon>
        <taxon>Tracheophyta</taxon>
        <taxon>Spermatophyta</taxon>
        <taxon>Magnoliopsida</taxon>
        <taxon>eudicotyledons</taxon>
        <taxon>Gunneridae</taxon>
        <taxon>Pentapetalae</taxon>
        <taxon>asterids</taxon>
        <taxon>lamiids</taxon>
        <taxon>Lamiales</taxon>
        <taxon>Orobanchaceae</taxon>
        <taxon>Buchnereae</taxon>
        <taxon>Striga</taxon>
    </lineage>
</organism>
<dbReference type="InterPro" id="IPR003406">
    <property type="entry name" value="Glyco_trans_14"/>
</dbReference>
<dbReference type="PANTHER" id="PTHR31042">
    <property type="entry name" value="CORE-2/I-BRANCHING BETA-1,6-N-ACETYLGLUCOSAMINYLTRANSFERASE FAMILY PROTEIN-RELATED"/>
    <property type="match status" value="1"/>
</dbReference>
<dbReference type="GO" id="GO:0016757">
    <property type="term" value="F:glycosyltransferase activity"/>
    <property type="evidence" value="ECO:0007669"/>
    <property type="project" value="UniProtKB-KW"/>
</dbReference>
<name>A0A5A7PSD5_STRAF</name>
<gene>
    <name evidence="6" type="ORF">STAS_11864</name>
</gene>
<evidence type="ECO:0000256" key="1">
    <source>
        <dbReference type="ARBA" id="ARBA00004606"/>
    </source>
</evidence>
<evidence type="ECO:0000313" key="7">
    <source>
        <dbReference type="Proteomes" id="UP000325081"/>
    </source>
</evidence>
<dbReference type="InterPro" id="IPR044174">
    <property type="entry name" value="BC10-like"/>
</dbReference>